<keyword evidence="7 10" id="KW-0456">Lyase</keyword>
<evidence type="ECO:0000259" key="12">
    <source>
        <dbReference type="Pfam" id="PF00117"/>
    </source>
</evidence>
<dbReference type="Gene3D" id="3.40.50.880">
    <property type="match status" value="1"/>
</dbReference>
<evidence type="ECO:0000256" key="5">
    <source>
        <dbReference type="ARBA" id="ARBA00022962"/>
    </source>
</evidence>
<dbReference type="PANTHER" id="PTHR42701:SF1">
    <property type="entry name" value="IMIDAZOLE GLYCEROL PHOSPHATE SYNTHASE SUBUNIT HISH"/>
    <property type="match status" value="1"/>
</dbReference>
<feature type="active site" description="Nucleophile" evidence="10 11">
    <location>
        <position position="80"/>
    </location>
</feature>
<reference evidence="14" key="1">
    <citation type="journal article" date="2013" name="Stand. Genomic Sci.">
        <title>Genome sequence of the thermophilic fresh-water bacterium Spirochaeta caldaria type strain (H1(T)), reclassification of Spirochaeta caldaria, Spirochaeta stenostrepta, and Spirochaeta zuelzerae in the genus Treponema as Treponema caldaria comb. nov., Treponema stenostrepta comb. nov., and Treponema zuelzerae comb. nov., and emendation of the genus Treponema.</title>
        <authorList>
            <person name="Abt B."/>
            <person name="Goker M."/>
            <person name="Scheuner C."/>
            <person name="Han C."/>
            <person name="Lu M."/>
            <person name="Misra M."/>
            <person name="Lapidus A."/>
            <person name="Nolan M."/>
            <person name="Lucas S."/>
            <person name="Hammon N."/>
            <person name="Deshpande S."/>
            <person name="Cheng J.F."/>
            <person name="Tapia R."/>
            <person name="Goodwin L.A."/>
            <person name="Pitluck S."/>
            <person name="Liolios K."/>
            <person name="Pagani I."/>
            <person name="Ivanova N."/>
            <person name="Mavromatis K."/>
            <person name="Mikhailova N."/>
            <person name="Huntemann M."/>
            <person name="Pati A."/>
            <person name="Chen A."/>
            <person name="Palaniappan K."/>
            <person name="Land M."/>
            <person name="Hauser L."/>
            <person name="Jeffries C.D."/>
            <person name="Rohde M."/>
            <person name="Spring S."/>
            <person name="Gronow S."/>
            <person name="Detter J.C."/>
            <person name="Bristow J."/>
            <person name="Eisen J.A."/>
            <person name="Markowitz V."/>
            <person name="Hugenholtz P."/>
            <person name="Kyrpides N.C."/>
            <person name="Woyke T."/>
            <person name="Klenk H.P."/>
        </authorList>
    </citation>
    <scope>NUCLEOTIDE SEQUENCE</scope>
    <source>
        <strain evidence="14">ATCC 51460 / DSM 7334 / H1</strain>
    </source>
</reference>
<dbReference type="GO" id="GO:0016829">
    <property type="term" value="F:lyase activity"/>
    <property type="evidence" value="ECO:0007669"/>
    <property type="project" value="UniProtKB-KW"/>
</dbReference>
<feature type="active site" evidence="10 11">
    <location>
        <position position="184"/>
    </location>
</feature>
<evidence type="ECO:0000313" key="14">
    <source>
        <dbReference type="Proteomes" id="UP000000503"/>
    </source>
</evidence>
<dbReference type="eggNOG" id="COG0118">
    <property type="taxonomic scope" value="Bacteria"/>
</dbReference>
<evidence type="ECO:0000256" key="1">
    <source>
        <dbReference type="ARBA" id="ARBA00005091"/>
    </source>
</evidence>
<keyword evidence="14" id="KW-1185">Reference proteome</keyword>
<dbReference type="CDD" id="cd01748">
    <property type="entry name" value="GATase1_IGP_Synthase"/>
    <property type="match status" value="1"/>
</dbReference>
<dbReference type="SUPFAM" id="SSF52317">
    <property type="entry name" value="Class I glutamine amidotransferase-like"/>
    <property type="match status" value="1"/>
</dbReference>
<dbReference type="EMBL" id="CP002868">
    <property type="protein sequence ID" value="AEJ18684.1"/>
    <property type="molecule type" value="Genomic_DNA"/>
</dbReference>
<keyword evidence="3 10" id="KW-0028">Amino-acid biosynthesis</keyword>
<feature type="domain" description="Glutamine amidotransferase" evidence="12">
    <location>
        <begin position="4"/>
        <end position="198"/>
    </location>
</feature>
<dbReference type="PANTHER" id="PTHR42701">
    <property type="entry name" value="IMIDAZOLE GLYCEROL PHOSPHATE SYNTHASE SUBUNIT HISH"/>
    <property type="match status" value="1"/>
</dbReference>
<dbReference type="PROSITE" id="PS51273">
    <property type="entry name" value="GATASE_TYPE_1"/>
    <property type="match status" value="1"/>
</dbReference>
<dbReference type="AlphaFoldDB" id="F8F031"/>
<dbReference type="HAMAP" id="MF_00278">
    <property type="entry name" value="HisH"/>
    <property type="match status" value="1"/>
</dbReference>
<dbReference type="PIRSF" id="PIRSF000495">
    <property type="entry name" value="Amidotransf_hisH"/>
    <property type="match status" value="1"/>
</dbReference>
<evidence type="ECO:0000313" key="13">
    <source>
        <dbReference type="EMBL" id="AEJ18684.1"/>
    </source>
</evidence>
<evidence type="ECO:0000256" key="7">
    <source>
        <dbReference type="ARBA" id="ARBA00023239"/>
    </source>
</evidence>
<evidence type="ECO:0000256" key="6">
    <source>
        <dbReference type="ARBA" id="ARBA00023102"/>
    </source>
</evidence>
<dbReference type="EC" id="3.5.1.2" evidence="10"/>
<dbReference type="UniPathway" id="UPA00031">
    <property type="reaction ID" value="UER00010"/>
</dbReference>
<dbReference type="InterPro" id="IPR029062">
    <property type="entry name" value="Class_I_gatase-like"/>
</dbReference>
<evidence type="ECO:0000256" key="11">
    <source>
        <dbReference type="PIRSR" id="PIRSR000495-1"/>
    </source>
</evidence>
<keyword evidence="4 10" id="KW-0378">Hydrolase</keyword>
<dbReference type="OrthoDB" id="9807137at2"/>
<keyword evidence="10" id="KW-0963">Cytoplasm</keyword>
<protein>
    <recommendedName>
        <fullName evidence="10">Imidazole glycerol phosphate synthase subunit HisH</fullName>
        <ecNumber evidence="10">4.3.2.10</ecNumber>
    </recommendedName>
    <alternativeName>
        <fullName evidence="10">IGP synthase glutaminase subunit</fullName>
        <ecNumber evidence="10">3.5.1.2</ecNumber>
    </alternativeName>
    <alternativeName>
        <fullName evidence="10">IGP synthase subunit HisH</fullName>
    </alternativeName>
    <alternativeName>
        <fullName evidence="10">ImGP synthase subunit HisH</fullName>
        <shortName evidence="10">IGPS subunit HisH</shortName>
    </alternativeName>
</protein>
<dbReference type="Proteomes" id="UP000000503">
    <property type="component" value="Chromosome"/>
</dbReference>
<dbReference type="MEROPS" id="C26.965"/>
<dbReference type="InterPro" id="IPR017926">
    <property type="entry name" value="GATASE"/>
</dbReference>
<organism evidence="13 14">
    <name type="scientific">Gracilinema caldarium (strain ATCC 51460 / DSM 7334 / H1)</name>
    <name type="common">Treponema caldarium</name>
    <dbReference type="NCBI Taxonomy" id="744872"/>
    <lineage>
        <taxon>Bacteria</taxon>
        <taxon>Pseudomonadati</taxon>
        <taxon>Spirochaetota</taxon>
        <taxon>Spirochaetia</taxon>
        <taxon>Spirochaetales</taxon>
        <taxon>Breznakiellaceae</taxon>
        <taxon>Gracilinema</taxon>
    </lineage>
</organism>
<evidence type="ECO:0000256" key="3">
    <source>
        <dbReference type="ARBA" id="ARBA00022605"/>
    </source>
</evidence>
<comment type="catalytic activity">
    <reaction evidence="8 10">
        <text>5-[(5-phospho-1-deoxy-D-ribulos-1-ylimino)methylamino]-1-(5-phospho-beta-D-ribosyl)imidazole-4-carboxamide + L-glutamine = D-erythro-1-(imidazol-4-yl)glycerol 3-phosphate + 5-amino-1-(5-phospho-beta-D-ribosyl)imidazole-4-carboxamide + L-glutamate + H(+)</text>
        <dbReference type="Rhea" id="RHEA:24793"/>
        <dbReference type="ChEBI" id="CHEBI:15378"/>
        <dbReference type="ChEBI" id="CHEBI:29985"/>
        <dbReference type="ChEBI" id="CHEBI:58278"/>
        <dbReference type="ChEBI" id="CHEBI:58359"/>
        <dbReference type="ChEBI" id="CHEBI:58475"/>
        <dbReference type="ChEBI" id="CHEBI:58525"/>
        <dbReference type="EC" id="4.3.2.10"/>
    </reaction>
</comment>
<dbReference type="GO" id="GO:0000107">
    <property type="term" value="F:imidazoleglycerol-phosphate synthase activity"/>
    <property type="evidence" value="ECO:0007669"/>
    <property type="project" value="UniProtKB-UniRule"/>
</dbReference>
<gene>
    <name evidence="10" type="primary">hisH</name>
    <name evidence="13" type="ordered locus">Spica_0522</name>
</gene>
<dbReference type="GO" id="GO:0000105">
    <property type="term" value="P:L-histidine biosynthetic process"/>
    <property type="evidence" value="ECO:0007669"/>
    <property type="project" value="UniProtKB-UniRule"/>
</dbReference>
<dbReference type="EC" id="4.3.2.10" evidence="10"/>
<dbReference type="Pfam" id="PF00117">
    <property type="entry name" value="GATase"/>
    <property type="match status" value="1"/>
</dbReference>
<dbReference type="STRING" id="744872.Spica_0522"/>
<comment type="subcellular location">
    <subcellularLocation>
        <location evidence="10">Cytoplasm</location>
    </subcellularLocation>
</comment>
<keyword evidence="6 10" id="KW-0368">Histidine biosynthesis</keyword>
<proteinExistence type="inferred from homology"/>
<comment type="catalytic activity">
    <reaction evidence="9 10">
        <text>L-glutamine + H2O = L-glutamate + NH4(+)</text>
        <dbReference type="Rhea" id="RHEA:15889"/>
        <dbReference type="ChEBI" id="CHEBI:15377"/>
        <dbReference type="ChEBI" id="CHEBI:28938"/>
        <dbReference type="ChEBI" id="CHEBI:29985"/>
        <dbReference type="ChEBI" id="CHEBI:58359"/>
        <dbReference type="EC" id="3.5.1.2"/>
    </reaction>
</comment>
<evidence type="ECO:0000256" key="4">
    <source>
        <dbReference type="ARBA" id="ARBA00022801"/>
    </source>
</evidence>
<evidence type="ECO:0000256" key="9">
    <source>
        <dbReference type="ARBA" id="ARBA00049534"/>
    </source>
</evidence>
<dbReference type="GO" id="GO:0004359">
    <property type="term" value="F:glutaminase activity"/>
    <property type="evidence" value="ECO:0007669"/>
    <property type="project" value="UniProtKB-EC"/>
</dbReference>
<feature type="active site" evidence="10 11">
    <location>
        <position position="186"/>
    </location>
</feature>
<evidence type="ECO:0000256" key="8">
    <source>
        <dbReference type="ARBA" id="ARBA00047838"/>
    </source>
</evidence>
<accession>F8F031</accession>
<name>F8F031_GRAC1</name>
<sequence>MIGIIDYGLGNIAALATVYKRLNIECIVIAKGIQCKEADKLILPGVGSFDYAMKKFRSSEVYTAVEDAVLSLKKPVLGICVGMQMLADSSEEGIEKGLGWIPGKVLKLVSHDPIKVKLPHMGWNTVTPISDHSLFKSLKNSLFYFVHSYYFEPQNKQDSIAITHYTKEFTCAVNFQNFYGVQFHPEKSHEFGMTLLKNYAEI</sequence>
<dbReference type="HOGENOM" id="CLU_071837_2_0_12"/>
<dbReference type="GO" id="GO:0005737">
    <property type="term" value="C:cytoplasm"/>
    <property type="evidence" value="ECO:0007669"/>
    <property type="project" value="UniProtKB-SubCell"/>
</dbReference>
<evidence type="ECO:0000256" key="10">
    <source>
        <dbReference type="HAMAP-Rule" id="MF_00278"/>
    </source>
</evidence>
<comment type="function">
    <text evidence="10">IGPS catalyzes the conversion of PRFAR and glutamine to IGP, AICAR and glutamate. The HisH subunit catalyzes the hydrolysis of glutamine to glutamate and ammonia as part of the synthesis of IGP and AICAR. The resulting ammonia molecule is channeled to the active site of HisF.</text>
</comment>
<comment type="pathway">
    <text evidence="1 10">Amino-acid biosynthesis; L-histidine biosynthesis; L-histidine from 5-phospho-alpha-D-ribose 1-diphosphate: step 5/9.</text>
</comment>
<comment type="subunit">
    <text evidence="2 10">Heterodimer of HisH and HisF.</text>
</comment>
<keyword evidence="5 10" id="KW-0315">Glutamine amidotransferase</keyword>
<evidence type="ECO:0000256" key="2">
    <source>
        <dbReference type="ARBA" id="ARBA00011152"/>
    </source>
</evidence>
<dbReference type="InterPro" id="IPR010139">
    <property type="entry name" value="Imidazole-glycPsynth_HisH"/>
</dbReference>
<dbReference type="NCBIfam" id="TIGR01855">
    <property type="entry name" value="IMP_synth_hisH"/>
    <property type="match status" value="1"/>
</dbReference>
<dbReference type="KEGG" id="scd:Spica_0522"/>
<dbReference type="RefSeq" id="WP_013967996.1">
    <property type="nucleotide sequence ID" value="NC_015732.1"/>
</dbReference>